<comment type="subcellular location">
    <subcellularLocation>
        <location evidence="3">Nucleus</location>
    </subcellularLocation>
</comment>
<dbReference type="InterPro" id="IPR036390">
    <property type="entry name" value="WH_DNA-bd_sf"/>
</dbReference>
<evidence type="ECO:0000256" key="2">
    <source>
        <dbReference type="ARBA" id="ARBA00023125"/>
    </source>
</evidence>
<dbReference type="GO" id="GO:0030154">
    <property type="term" value="P:cell differentiation"/>
    <property type="evidence" value="ECO:0007669"/>
    <property type="project" value="TreeGrafter"/>
</dbReference>
<dbReference type="SMART" id="SM00413">
    <property type="entry name" value="ETS"/>
    <property type="match status" value="1"/>
</dbReference>
<comment type="similarity">
    <text evidence="1 3">Belongs to the ETS family.</text>
</comment>
<dbReference type="PRINTS" id="PR00454">
    <property type="entry name" value="ETSDOMAIN"/>
</dbReference>
<keyword evidence="2 3" id="KW-0238">DNA-binding</keyword>
<dbReference type="GO" id="GO:0043565">
    <property type="term" value="F:sequence-specific DNA binding"/>
    <property type="evidence" value="ECO:0007669"/>
    <property type="project" value="InterPro"/>
</dbReference>
<dbReference type="InterPro" id="IPR046328">
    <property type="entry name" value="ETS_fam"/>
</dbReference>
<reference evidence="5" key="1">
    <citation type="submission" date="2020-11" db="EMBL/GenBank/DDBJ databases">
        <authorList>
            <person name="Tran Van P."/>
        </authorList>
    </citation>
    <scope>NUCLEOTIDE SEQUENCE</scope>
</reference>
<evidence type="ECO:0000256" key="3">
    <source>
        <dbReference type="RuleBase" id="RU004019"/>
    </source>
</evidence>
<sequence>MSFENFLGKLETPDLKSWRLVPSISQPTSSATTTSNSDKEDDTQPEEVQNPQFVGPVDSRVSQPEMNRLIPEMSSQAPISKELANRLIAKVHSSAYGDSYSGSCTTGQLWQFLLDLLTDYEMLPAIRWHRGGIDGEFVFLDHELVARLWGARKNKSGMNYEKLSRALRYYYDGDVIKKVHGADGKFVYKFVCDLKRIIGYHPCELNSKVWEQAALMRYEPPSSWSNRSFDKSKSSKDLYVNSMLTRMTRDPFKIDSQMLMDVT</sequence>
<evidence type="ECO:0000256" key="4">
    <source>
        <dbReference type="SAM" id="MobiDB-lite"/>
    </source>
</evidence>
<dbReference type="OrthoDB" id="10067219at2759"/>
<feature type="region of interest" description="Disordered" evidence="4">
    <location>
        <begin position="18"/>
        <end position="59"/>
    </location>
</feature>
<proteinExistence type="inferred from homology"/>
<gene>
    <name evidence="5" type="ORF">CTOB1V02_LOCUS162</name>
</gene>
<dbReference type="Pfam" id="PF00178">
    <property type="entry name" value="Ets"/>
    <property type="match status" value="1"/>
</dbReference>
<dbReference type="PROSITE" id="PS50061">
    <property type="entry name" value="ETS_DOMAIN_3"/>
    <property type="match status" value="1"/>
</dbReference>
<protein>
    <submittedName>
        <fullName evidence="5">Uncharacterized protein</fullName>
    </submittedName>
</protein>
<keyword evidence="3" id="KW-0539">Nucleus</keyword>
<dbReference type="AlphaFoldDB" id="A0A7R8VZW1"/>
<dbReference type="InterPro" id="IPR036388">
    <property type="entry name" value="WH-like_DNA-bd_sf"/>
</dbReference>
<dbReference type="PROSITE" id="PS00345">
    <property type="entry name" value="ETS_DOMAIN_1"/>
    <property type="match status" value="1"/>
</dbReference>
<dbReference type="GO" id="GO:0000981">
    <property type="term" value="F:DNA-binding transcription factor activity, RNA polymerase II-specific"/>
    <property type="evidence" value="ECO:0007669"/>
    <property type="project" value="TreeGrafter"/>
</dbReference>
<organism evidence="5">
    <name type="scientific">Cyprideis torosa</name>
    <dbReference type="NCBI Taxonomy" id="163714"/>
    <lineage>
        <taxon>Eukaryota</taxon>
        <taxon>Metazoa</taxon>
        <taxon>Ecdysozoa</taxon>
        <taxon>Arthropoda</taxon>
        <taxon>Crustacea</taxon>
        <taxon>Oligostraca</taxon>
        <taxon>Ostracoda</taxon>
        <taxon>Podocopa</taxon>
        <taxon>Podocopida</taxon>
        <taxon>Cytherocopina</taxon>
        <taxon>Cytheroidea</taxon>
        <taxon>Cytherideidae</taxon>
        <taxon>Cyprideis</taxon>
    </lineage>
</organism>
<evidence type="ECO:0000313" key="5">
    <source>
        <dbReference type="EMBL" id="CAD7222146.1"/>
    </source>
</evidence>
<evidence type="ECO:0000256" key="1">
    <source>
        <dbReference type="ARBA" id="ARBA00005562"/>
    </source>
</evidence>
<dbReference type="InterPro" id="IPR000418">
    <property type="entry name" value="Ets_dom"/>
</dbReference>
<feature type="compositionally biased region" description="Polar residues" evidence="4">
    <location>
        <begin position="23"/>
        <end position="36"/>
    </location>
</feature>
<dbReference type="PROSITE" id="PS00346">
    <property type="entry name" value="ETS_DOMAIN_2"/>
    <property type="match status" value="1"/>
</dbReference>
<dbReference type="SUPFAM" id="SSF46785">
    <property type="entry name" value="Winged helix' DNA-binding domain"/>
    <property type="match status" value="1"/>
</dbReference>
<dbReference type="PANTHER" id="PTHR11849">
    <property type="entry name" value="ETS"/>
    <property type="match status" value="1"/>
</dbReference>
<dbReference type="Gene3D" id="1.10.10.10">
    <property type="entry name" value="Winged helix-like DNA-binding domain superfamily/Winged helix DNA-binding domain"/>
    <property type="match status" value="1"/>
</dbReference>
<dbReference type="GO" id="GO:0005634">
    <property type="term" value="C:nucleus"/>
    <property type="evidence" value="ECO:0007669"/>
    <property type="project" value="UniProtKB-SubCell"/>
</dbReference>
<accession>A0A7R8VZW1</accession>
<dbReference type="EMBL" id="OB660031">
    <property type="protein sequence ID" value="CAD7222146.1"/>
    <property type="molecule type" value="Genomic_DNA"/>
</dbReference>
<name>A0A7R8VZW1_9CRUS</name>